<dbReference type="GO" id="GO:0016020">
    <property type="term" value="C:membrane"/>
    <property type="evidence" value="ECO:0007669"/>
    <property type="project" value="UniProtKB-SubCell"/>
</dbReference>
<dbReference type="GO" id="GO:0020037">
    <property type="term" value="F:heme binding"/>
    <property type="evidence" value="ECO:0007669"/>
    <property type="project" value="InterPro"/>
</dbReference>
<keyword evidence="7" id="KW-0479">Metal-binding</keyword>
<evidence type="ECO:0000313" key="15">
    <source>
        <dbReference type="Proteomes" id="UP001222325"/>
    </source>
</evidence>
<keyword evidence="5" id="KW-0349">Heme</keyword>
<dbReference type="Proteomes" id="UP001222325">
    <property type="component" value="Unassembled WGS sequence"/>
</dbReference>
<evidence type="ECO:0000256" key="3">
    <source>
        <dbReference type="ARBA" id="ARBA00004721"/>
    </source>
</evidence>
<dbReference type="AlphaFoldDB" id="A0AAD6TWN1"/>
<dbReference type="PANTHER" id="PTHR24305">
    <property type="entry name" value="CYTOCHROME P450"/>
    <property type="match status" value="1"/>
</dbReference>
<feature type="region of interest" description="Disordered" evidence="13">
    <location>
        <begin position="133"/>
        <end position="152"/>
    </location>
</feature>
<keyword evidence="10" id="KW-0408">Iron</keyword>
<feature type="region of interest" description="Disordered" evidence="13">
    <location>
        <begin position="1"/>
        <end position="48"/>
    </location>
</feature>
<dbReference type="EMBL" id="JARJCN010000046">
    <property type="protein sequence ID" value="KAJ7082223.1"/>
    <property type="molecule type" value="Genomic_DNA"/>
</dbReference>
<evidence type="ECO:0000256" key="13">
    <source>
        <dbReference type="SAM" id="MobiDB-lite"/>
    </source>
</evidence>
<keyword evidence="6" id="KW-0812">Transmembrane</keyword>
<evidence type="ECO:0000256" key="2">
    <source>
        <dbReference type="ARBA" id="ARBA00004370"/>
    </source>
</evidence>
<evidence type="ECO:0000256" key="12">
    <source>
        <dbReference type="ARBA" id="ARBA00023136"/>
    </source>
</evidence>
<organism evidence="14 15">
    <name type="scientific">Mycena belliarum</name>
    <dbReference type="NCBI Taxonomy" id="1033014"/>
    <lineage>
        <taxon>Eukaryota</taxon>
        <taxon>Fungi</taxon>
        <taxon>Dikarya</taxon>
        <taxon>Basidiomycota</taxon>
        <taxon>Agaricomycotina</taxon>
        <taxon>Agaricomycetes</taxon>
        <taxon>Agaricomycetidae</taxon>
        <taxon>Agaricales</taxon>
        <taxon>Marasmiineae</taxon>
        <taxon>Mycenaceae</taxon>
        <taxon>Mycena</taxon>
    </lineage>
</organism>
<feature type="compositionally biased region" description="Basic and acidic residues" evidence="13">
    <location>
        <begin position="1"/>
        <end position="11"/>
    </location>
</feature>
<keyword evidence="11" id="KW-0503">Monooxygenase</keyword>
<dbReference type="PANTHER" id="PTHR24305:SF166">
    <property type="entry name" value="CYTOCHROME P450 12A4, MITOCHONDRIAL-RELATED"/>
    <property type="match status" value="1"/>
</dbReference>
<protein>
    <submittedName>
        <fullName evidence="14">Uncharacterized protein</fullName>
    </submittedName>
</protein>
<dbReference type="InterPro" id="IPR050121">
    <property type="entry name" value="Cytochrome_P450_monoxygenase"/>
</dbReference>
<proteinExistence type="inferred from homology"/>
<evidence type="ECO:0000256" key="6">
    <source>
        <dbReference type="ARBA" id="ARBA00022692"/>
    </source>
</evidence>
<dbReference type="Pfam" id="PF00067">
    <property type="entry name" value="p450"/>
    <property type="match status" value="1"/>
</dbReference>
<comment type="subcellular location">
    <subcellularLocation>
        <location evidence="2">Membrane</location>
    </subcellularLocation>
</comment>
<keyword evidence="12" id="KW-0472">Membrane</keyword>
<evidence type="ECO:0000256" key="8">
    <source>
        <dbReference type="ARBA" id="ARBA00022989"/>
    </source>
</evidence>
<dbReference type="InterPro" id="IPR001128">
    <property type="entry name" value="Cyt_P450"/>
</dbReference>
<comment type="similarity">
    <text evidence="4">Belongs to the cytochrome P450 family.</text>
</comment>
<evidence type="ECO:0000256" key="9">
    <source>
        <dbReference type="ARBA" id="ARBA00023002"/>
    </source>
</evidence>
<dbReference type="Gene3D" id="1.10.630.10">
    <property type="entry name" value="Cytochrome P450"/>
    <property type="match status" value="1"/>
</dbReference>
<gene>
    <name evidence="14" type="ORF">B0H15DRAFT_993997</name>
</gene>
<comment type="cofactor">
    <cofactor evidence="1">
        <name>heme</name>
        <dbReference type="ChEBI" id="CHEBI:30413"/>
    </cofactor>
</comment>
<dbReference type="InterPro" id="IPR036396">
    <property type="entry name" value="Cyt_P450_sf"/>
</dbReference>
<reference evidence="14" key="1">
    <citation type="submission" date="2023-03" db="EMBL/GenBank/DDBJ databases">
        <title>Massive genome expansion in bonnet fungi (Mycena s.s.) driven by repeated elements and novel gene families across ecological guilds.</title>
        <authorList>
            <consortium name="Lawrence Berkeley National Laboratory"/>
            <person name="Harder C.B."/>
            <person name="Miyauchi S."/>
            <person name="Viragh M."/>
            <person name="Kuo A."/>
            <person name="Thoen E."/>
            <person name="Andreopoulos B."/>
            <person name="Lu D."/>
            <person name="Skrede I."/>
            <person name="Drula E."/>
            <person name="Henrissat B."/>
            <person name="Morin E."/>
            <person name="Kohler A."/>
            <person name="Barry K."/>
            <person name="LaButti K."/>
            <person name="Morin E."/>
            <person name="Salamov A."/>
            <person name="Lipzen A."/>
            <person name="Mereny Z."/>
            <person name="Hegedus B."/>
            <person name="Baldrian P."/>
            <person name="Stursova M."/>
            <person name="Weitz H."/>
            <person name="Taylor A."/>
            <person name="Grigoriev I.V."/>
            <person name="Nagy L.G."/>
            <person name="Martin F."/>
            <person name="Kauserud H."/>
        </authorList>
    </citation>
    <scope>NUCLEOTIDE SEQUENCE</scope>
    <source>
        <strain evidence="14">CBHHK173m</strain>
    </source>
</reference>
<comment type="caution">
    <text evidence="14">The sequence shown here is derived from an EMBL/GenBank/DDBJ whole genome shotgun (WGS) entry which is preliminary data.</text>
</comment>
<evidence type="ECO:0000256" key="5">
    <source>
        <dbReference type="ARBA" id="ARBA00022617"/>
    </source>
</evidence>
<evidence type="ECO:0000256" key="1">
    <source>
        <dbReference type="ARBA" id="ARBA00001971"/>
    </source>
</evidence>
<keyword evidence="9" id="KW-0560">Oxidoreductase</keyword>
<dbReference type="GO" id="GO:0004497">
    <property type="term" value="F:monooxygenase activity"/>
    <property type="evidence" value="ECO:0007669"/>
    <property type="project" value="UniProtKB-KW"/>
</dbReference>
<comment type="pathway">
    <text evidence="3">Secondary metabolite biosynthesis; terpenoid biosynthesis.</text>
</comment>
<accession>A0AAD6TWN1</accession>
<evidence type="ECO:0000256" key="4">
    <source>
        <dbReference type="ARBA" id="ARBA00010617"/>
    </source>
</evidence>
<keyword evidence="8" id="KW-1133">Transmembrane helix</keyword>
<evidence type="ECO:0000256" key="7">
    <source>
        <dbReference type="ARBA" id="ARBA00022723"/>
    </source>
</evidence>
<sequence>MSAEPPPKDTQNEEVEGGPRGGHGGSRCISGATAMQDHTTARPGVSSGNAPLACATRAQLNATGRPQRQPVPSRLPRAARRTSCQHSPVQSLVIALLVAGAVVLQERRYQRVQGHMVDGMDLDLADVLPLRADAPSRHPTQAPAGDRQLHARPQRDGDYLNAFFKERLRLFNAASSLLERVVPETLSEDGVGADFVLIGFALPPAAILSTQAWSMHREPSVFPSPETFLPERWLRSDAEREAARLAWRRTRCPYGRGRASGAA</sequence>
<dbReference type="GO" id="GO:0016705">
    <property type="term" value="F:oxidoreductase activity, acting on paired donors, with incorporation or reduction of molecular oxygen"/>
    <property type="evidence" value="ECO:0007669"/>
    <property type="project" value="InterPro"/>
</dbReference>
<dbReference type="SUPFAM" id="SSF48264">
    <property type="entry name" value="Cytochrome P450"/>
    <property type="match status" value="1"/>
</dbReference>
<evidence type="ECO:0000313" key="14">
    <source>
        <dbReference type="EMBL" id="KAJ7082223.1"/>
    </source>
</evidence>
<name>A0AAD6TWN1_9AGAR</name>
<dbReference type="GO" id="GO:0005506">
    <property type="term" value="F:iron ion binding"/>
    <property type="evidence" value="ECO:0007669"/>
    <property type="project" value="InterPro"/>
</dbReference>
<keyword evidence="15" id="KW-1185">Reference proteome</keyword>
<evidence type="ECO:0000256" key="11">
    <source>
        <dbReference type="ARBA" id="ARBA00023033"/>
    </source>
</evidence>
<evidence type="ECO:0000256" key="10">
    <source>
        <dbReference type="ARBA" id="ARBA00023004"/>
    </source>
</evidence>